<evidence type="ECO:0000256" key="5">
    <source>
        <dbReference type="ARBA" id="ARBA00023033"/>
    </source>
</evidence>
<dbReference type="Gene3D" id="1.10.630.10">
    <property type="entry name" value="Cytochrome P450"/>
    <property type="match status" value="1"/>
</dbReference>
<dbReference type="GO" id="GO:0016705">
    <property type="term" value="F:oxidoreductase activity, acting on paired donors, with incorporation or reduction of molecular oxygen"/>
    <property type="evidence" value="ECO:0007669"/>
    <property type="project" value="InterPro"/>
</dbReference>
<dbReference type="AlphaFoldDB" id="A0AAD8J347"/>
<keyword evidence="5" id="KW-0503">Monooxygenase</keyword>
<evidence type="ECO:0000256" key="3">
    <source>
        <dbReference type="ARBA" id="ARBA00023002"/>
    </source>
</evidence>
<proteinExistence type="predicted"/>
<keyword evidence="6" id="KW-0812">Transmembrane</keyword>
<keyword evidence="6" id="KW-1133">Transmembrane helix</keyword>
<feature type="transmembrane region" description="Helical" evidence="6">
    <location>
        <begin position="227"/>
        <end position="246"/>
    </location>
</feature>
<evidence type="ECO:0000256" key="1">
    <source>
        <dbReference type="ARBA" id="ARBA00022617"/>
    </source>
</evidence>
<dbReference type="GO" id="GO:0046246">
    <property type="term" value="P:terpene biosynthetic process"/>
    <property type="evidence" value="ECO:0007669"/>
    <property type="project" value="TreeGrafter"/>
</dbReference>
<dbReference type="EMBL" id="JAUIZM010000003">
    <property type="protein sequence ID" value="KAK1395067.1"/>
    <property type="molecule type" value="Genomic_DNA"/>
</dbReference>
<dbReference type="PANTHER" id="PTHR47947">
    <property type="entry name" value="CYTOCHROME P450 82C3-RELATED"/>
    <property type="match status" value="1"/>
</dbReference>
<dbReference type="InterPro" id="IPR001128">
    <property type="entry name" value="Cyt_P450"/>
</dbReference>
<dbReference type="GO" id="GO:0005506">
    <property type="term" value="F:iron ion binding"/>
    <property type="evidence" value="ECO:0007669"/>
    <property type="project" value="InterPro"/>
</dbReference>
<reference evidence="7" key="1">
    <citation type="submission" date="2023-02" db="EMBL/GenBank/DDBJ databases">
        <title>Genome of toxic invasive species Heracleum sosnowskyi carries increased number of genes despite the absence of recent whole-genome duplications.</title>
        <authorList>
            <person name="Schelkunov M."/>
            <person name="Shtratnikova V."/>
            <person name="Makarenko M."/>
            <person name="Klepikova A."/>
            <person name="Omelchenko D."/>
            <person name="Novikova G."/>
            <person name="Obukhova E."/>
            <person name="Bogdanov V."/>
            <person name="Penin A."/>
            <person name="Logacheva M."/>
        </authorList>
    </citation>
    <scope>NUCLEOTIDE SEQUENCE</scope>
    <source>
        <strain evidence="7">Hsosn_3</strain>
        <tissue evidence="7">Leaf</tissue>
    </source>
</reference>
<evidence type="ECO:0000256" key="2">
    <source>
        <dbReference type="ARBA" id="ARBA00022723"/>
    </source>
</evidence>
<protein>
    <submittedName>
        <fullName evidence="7">Xanthotoxin hydroxylase CYP82C</fullName>
    </submittedName>
</protein>
<keyword evidence="6" id="KW-0472">Membrane</keyword>
<dbReference type="InterPro" id="IPR002401">
    <property type="entry name" value="Cyt_P450_E_grp-I"/>
</dbReference>
<dbReference type="GO" id="GO:0004497">
    <property type="term" value="F:monooxygenase activity"/>
    <property type="evidence" value="ECO:0007669"/>
    <property type="project" value="UniProtKB-KW"/>
</dbReference>
<dbReference type="InterPro" id="IPR036396">
    <property type="entry name" value="Cyt_P450_sf"/>
</dbReference>
<keyword evidence="3" id="KW-0560">Oxidoreductase</keyword>
<dbReference type="Pfam" id="PF00067">
    <property type="entry name" value="p450"/>
    <property type="match status" value="1"/>
</dbReference>
<accession>A0AAD8J347</accession>
<dbReference type="GO" id="GO:0020037">
    <property type="term" value="F:heme binding"/>
    <property type="evidence" value="ECO:0007669"/>
    <property type="project" value="InterPro"/>
</dbReference>
<dbReference type="Proteomes" id="UP001237642">
    <property type="component" value="Unassembled WGS sequence"/>
</dbReference>
<dbReference type="PRINTS" id="PR00463">
    <property type="entry name" value="EP450I"/>
</dbReference>
<comment type="caution">
    <text evidence="7">The sequence shown here is derived from an EMBL/GenBank/DDBJ whole genome shotgun (WGS) entry which is preliminary data.</text>
</comment>
<name>A0AAD8J347_9APIA</name>
<feature type="transmembrane region" description="Helical" evidence="6">
    <location>
        <begin position="6"/>
        <end position="26"/>
    </location>
</feature>
<dbReference type="PANTHER" id="PTHR47947:SF8">
    <property type="entry name" value="CYTOCHROME P450 82C4-LIKE"/>
    <property type="match status" value="1"/>
</dbReference>
<dbReference type="InterPro" id="IPR050651">
    <property type="entry name" value="Plant_Cytochrome_P450_Monoox"/>
</dbReference>
<keyword evidence="1" id="KW-0349">Heme</keyword>
<keyword evidence="8" id="KW-1185">Reference proteome</keyword>
<reference evidence="7" key="2">
    <citation type="submission" date="2023-05" db="EMBL/GenBank/DDBJ databases">
        <authorList>
            <person name="Schelkunov M.I."/>
        </authorList>
    </citation>
    <scope>NUCLEOTIDE SEQUENCE</scope>
    <source>
        <strain evidence="7">Hsosn_3</strain>
        <tissue evidence="7">Leaf</tissue>
    </source>
</reference>
<keyword evidence="2" id="KW-0479">Metal-binding</keyword>
<sequence>MEFSNQPQVIVLCGLILLVTVLWMIFRVHAKSKKSNYTPPEPAGAWPIIGHLHLLGANKLLHHLFGDMADKLGPIFSLKLGTHKTLVVSSWEIARECFTEQDRVLSGRPRSLAVKIMGYDHEMIGFLPIGTKWRNLRKLVMVELLSNRRLDQLKHIPESEVDLFIKGLYQIWKSKGEKSMPVVELTERFRDLSMNIVVRMVAGKRYFGNGGYENEESRRFQKASEDFLHLIGLFMVSDAVPLFGWIDSLSGYKGRMKKTAKDIDHVLEGWINEHHQKRKLSCINESEQDFMHVMLSIMESDPDAQISDTSIKATCLSLLLGGYDTTLVTLTWAVSLLLNNRHVLGKVQDELEKHIGRDRQVKESDVLHLTLAQLLHGFELGTASDLPIDMTEGPGLTNPKATPLEVTIRPRLAPSLYV</sequence>
<dbReference type="SUPFAM" id="SSF48264">
    <property type="entry name" value="Cytochrome P450"/>
    <property type="match status" value="1"/>
</dbReference>
<evidence type="ECO:0000313" key="8">
    <source>
        <dbReference type="Proteomes" id="UP001237642"/>
    </source>
</evidence>
<evidence type="ECO:0000256" key="4">
    <source>
        <dbReference type="ARBA" id="ARBA00023004"/>
    </source>
</evidence>
<keyword evidence="4" id="KW-0408">Iron</keyword>
<evidence type="ECO:0000256" key="6">
    <source>
        <dbReference type="SAM" id="Phobius"/>
    </source>
</evidence>
<gene>
    <name evidence="7" type="ORF">POM88_014123</name>
</gene>
<evidence type="ECO:0000313" key="7">
    <source>
        <dbReference type="EMBL" id="KAK1395067.1"/>
    </source>
</evidence>
<organism evidence="7 8">
    <name type="scientific">Heracleum sosnowskyi</name>
    <dbReference type="NCBI Taxonomy" id="360622"/>
    <lineage>
        <taxon>Eukaryota</taxon>
        <taxon>Viridiplantae</taxon>
        <taxon>Streptophyta</taxon>
        <taxon>Embryophyta</taxon>
        <taxon>Tracheophyta</taxon>
        <taxon>Spermatophyta</taxon>
        <taxon>Magnoliopsida</taxon>
        <taxon>eudicotyledons</taxon>
        <taxon>Gunneridae</taxon>
        <taxon>Pentapetalae</taxon>
        <taxon>asterids</taxon>
        <taxon>campanulids</taxon>
        <taxon>Apiales</taxon>
        <taxon>Apiaceae</taxon>
        <taxon>Apioideae</taxon>
        <taxon>apioid superclade</taxon>
        <taxon>Tordylieae</taxon>
        <taxon>Tordyliinae</taxon>
        <taxon>Heracleum</taxon>
    </lineage>
</organism>
<dbReference type="GO" id="GO:0009805">
    <property type="term" value="P:coumarin biosynthetic process"/>
    <property type="evidence" value="ECO:0007669"/>
    <property type="project" value="UniProtKB-ARBA"/>
</dbReference>